<reference evidence="8 9" key="1">
    <citation type="submission" date="2021-05" db="EMBL/GenBank/DDBJ databases">
        <title>Novel species in genus Cellulomonas.</title>
        <authorList>
            <person name="Zhang G."/>
        </authorList>
    </citation>
    <scope>NUCLEOTIDE SEQUENCE [LARGE SCALE GENOMIC DNA]</scope>
    <source>
        <strain evidence="9">zg-ZUI222</strain>
    </source>
</reference>
<keyword evidence="3 6" id="KW-0812">Transmembrane</keyword>
<keyword evidence="2" id="KW-1003">Cell membrane</keyword>
<evidence type="ECO:0000259" key="7">
    <source>
        <dbReference type="Pfam" id="PF02687"/>
    </source>
</evidence>
<keyword evidence="4 6" id="KW-1133">Transmembrane helix</keyword>
<gene>
    <name evidence="8" type="ORF">KG103_05020</name>
</gene>
<feature type="transmembrane region" description="Helical" evidence="6">
    <location>
        <begin position="1073"/>
        <end position="1095"/>
    </location>
</feature>
<evidence type="ECO:0000256" key="3">
    <source>
        <dbReference type="ARBA" id="ARBA00022692"/>
    </source>
</evidence>
<feature type="transmembrane region" description="Helical" evidence="6">
    <location>
        <begin position="1016"/>
        <end position="1042"/>
    </location>
</feature>
<dbReference type="EMBL" id="CP074405">
    <property type="protein sequence ID" value="QVI63259.1"/>
    <property type="molecule type" value="Genomic_DNA"/>
</dbReference>
<organism evidence="8 9">
    <name type="scientific">Cellulomonas wangleii</name>
    <dbReference type="NCBI Taxonomy" id="2816956"/>
    <lineage>
        <taxon>Bacteria</taxon>
        <taxon>Bacillati</taxon>
        <taxon>Actinomycetota</taxon>
        <taxon>Actinomycetes</taxon>
        <taxon>Micrococcales</taxon>
        <taxon>Cellulomonadaceae</taxon>
        <taxon>Cellulomonas</taxon>
    </lineage>
</organism>
<evidence type="ECO:0000256" key="1">
    <source>
        <dbReference type="ARBA" id="ARBA00004651"/>
    </source>
</evidence>
<feature type="transmembrane region" description="Helical" evidence="6">
    <location>
        <begin position="971"/>
        <end position="996"/>
    </location>
</feature>
<protein>
    <recommendedName>
        <fullName evidence="7">ABC3 transporter permease C-terminal domain-containing protein</fullName>
    </recommendedName>
</protein>
<keyword evidence="5 6" id="KW-0472">Membrane</keyword>
<proteinExistence type="predicted"/>
<dbReference type="Proteomes" id="UP000677804">
    <property type="component" value="Chromosome"/>
</dbReference>
<feature type="transmembrane region" description="Helical" evidence="6">
    <location>
        <begin position="481"/>
        <end position="502"/>
    </location>
</feature>
<name>A0ABX8D761_9CELL</name>
<evidence type="ECO:0000313" key="9">
    <source>
        <dbReference type="Proteomes" id="UP000677804"/>
    </source>
</evidence>
<feature type="transmembrane region" description="Helical" evidence="6">
    <location>
        <begin position="450"/>
        <end position="469"/>
    </location>
</feature>
<feature type="transmembrane region" description="Helical" evidence="6">
    <location>
        <begin position="409"/>
        <end position="429"/>
    </location>
</feature>
<evidence type="ECO:0000256" key="2">
    <source>
        <dbReference type="ARBA" id="ARBA00022475"/>
    </source>
</evidence>
<evidence type="ECO:0000256" key="6">
    <source>
        <dbReference type="SAM" id="Phobius"/>
    </source>
</evidence>
<accession>A0ABX8D761</accession>
<dbReference type="Pfam" id="PF02687">
    <property type="entry name" value="FtsX"/>
    <property type="match status" value="1"/>
</dbReference>
<dbReference type="RefSeq" id="WP_207341577.1">
    <property type="nucleotide sequence ID" value="NZ_CP074405.1"/>
</dbReference>
<dbReference type="InterPro" id="IPR003838">
    <property type="entry name" value="ABC3_permease_C"/>
</dbReference>
<keyword evidence="9" id="KW-1185">Reference proteome</keyword>
<evidence type="ECO:0000313" key="8">
    <source>
        <dbReference type="EMBL" id="QVI63259.1"/>
    </source>
</evidence>
<sequence length="1109" mass="111888">MVRPGGPGGAGWRARVVGGRLRDQSLVVLMVTAVAVAATTVVGLLAGLLHLAQTDAVRSALGDLDPDDVRIEATVWVDGEDTETVLAKAGDGLAAITGDVPTDVATWLIGPWYAVPRPDGVPAHMAYLATLPRTESTARLVDGRWPQATTAPDGALEVAVPVIAATSNGWGVGARIDAKVWETRQDATWTVVGTYEAIGPSAGWARDRLRGAGMDPARNVPGSAGMRTTVAWGPFLVDPSVLSGAGTVDTAYLLAEPRLGEASPDAVAGLRERVVDGPVLLAEAIRPEVRGRLTTSLDDTVDAIGWQVAVARAGVVTTGLLLATLATTVMLLAARLLAERRTAENELLAARGASPGQLRSAVVLEALGLAALTWLAAPWAAQAALGALVRSGDLTAAGYQVGPGVPAPVLLACAAMAGVLAVALCVPAWHTAGSSTGTAHAGLLRAGADVMLLGIAAVALAQLVTYGSPVVRGTGGPYVDVVLVAGPALVVLAVATVALRLVAPVGRGADALAAGARSFVAPYAAWQVARRPAVASGTVLLVVVAVAAGSFSAAFGATWRTSQLEQVDLALGTDLRVGGFPDAPLTASVAVAGATADHPTVHAQPVVDRHVDVGPRNGTAGVSARLLAVDASRPQDVRGRTGTEPADLLAGLGTLPPPTGTAADVPPDTQWLVADVTVTTDPVTGGGSGLVHLTVEDDRGVVVQLAPRTVRLGERVQVATQVPRSDHLRLVAVGAFVAPEALPDLDAAAPIRGSVRQLDVRLTLHGLHGVPRSAGVTHYAAAAEAPGPAMTVTGDGWSGTVHQAPRTSALDVAGGLTPGDPDRALEITGSVLGDGRAMTQASLVASVGRPTTPVPAVVSRALVQEIDVREGDLLSLSVTGTPVDVVVQRVVDDVPGAPGRPALLVDHRVLAWSVLDTGGQPGLADVFWVAGPQPAVAAVAAELTGTDAELTSRAGRRATAVAGPVSAAVPAALSLLTIAAVVLVLVGVGTVAAAALRARRLELARLQALGASRQGLVGGLVVETTLLVVLAAAVGLLAGYGLSAVVAPLLTLSPDGRPPSPDPRLVWGWGRQAVRTTGLVVAACAVVTAVVGLGLRRASGAALRMGDAQ</sequence>
<feature type="domain" description="ABC3 transporter permease C-terminal" evidence="7">
    <location>
        <begin position="976"/>
        <end position="1066"/>
    </location>
</feature>
<comment type="subcellular location">
    <subcellularLocation>
        <location evidence="1">Cell membrane</location>
        <topology evidence="1">Multi-pass membrane protein</topology>
    </subcellularLocation>
</comment>
<evidence type="ECO:0000256" key="5">
    <source>
        <dbReference type="ARBA" id="ARBA00023136"/>
    </source>
</evidence>
<feature type="transmembrane region" description="Helical" evidence="6">
    <location>
        <begin position="358"/>
        <end position="381"/>
    </location>
</feature>
<feature type="transmembrane region" description="Helical" evidence="6">
    <location>
        <begin position="26"/>
        <end position="49"/>
    </location>
</feature>
<feature type="transmembrane region" description="Helical" evidence="6">
    <location>
        <begin position="319"/>
        <end position="338"/>
    </location>
</feature>
<evidence type="ECO:0000256" key="4">
    <source>
        <dbReference type="ARBA" id="ARBA00022989"/>
    </source>
</evidence>
<feature type="transmembrane region" description="Helical" evidence="6">
    <location>
        <begin position="539"/>
        <end position="559"/>
    </location>
</feature>